<accession>A0A0E9W949</accession>
<sequence length="44" mass="5076">MKTVFIRQYTRQVNNTDFLGSNTCTALSPYKNWLIAGSDIQLHE</sequence>
<reference evidence="1" key="1">
    <citation type="submission" date="2014-11" db="EMBL/GenBank/DDBJ databases">
        <authorList>
            <person name="Amaro Gonzalez C."/>
        </authorList>
    </citation>
    <scope>NUCLEOTIDE SEQUENCE</scope>
</reference>
<evidence type="ECO:0000313" key="1">
    <source>
        <dbReference type="EMBL" id="JAH86867.1"/>
    </source>
</evidence>
<protein>
    <submittedName>
        <fullName evidence="1">Uncharacterized protein</fullName>
    </submittedName>
</protein>
<organism evidence="1">
    <name type="scientific">Anguilla anguilla</name>
    <name type="common">European freshwater eel</name>
    <name type="synonym">Muraena anguilla</name>
    <dbReference type="NCBI Taxonomy" id="7936"/>
    <lineage>
        <taxon>Eukaryota</taxon>
        <taxon>Metazoa</taxon>
        <taxon>Chordata</taxon>
        <taxon>Craniata</taxon>
        <taxon>Vertebrata</taxon>
        <taxon>Euteleostomi</taxon>
        <taxon>Actinopterygii</taxon>
        <taxon>Neopterygii</taxon>
        <taxon>Teleostei</taxon>
        <taxon>Anguilliformes</taxon>
        <taxon>Anguillidae</taxon>
        <taxon>Anguilla</taxon>
    </lineage>
</organism>
<name>A0A0E9W949_ANGAN</name>
<dbReference type="AlphaFoldDB" id="A0A0E9W949"/>
<proteinExistence type="predicted"/>
<dbReference type="EMBL" id="GBXM01021710">
    <property type="protein sequence ID" value="JAH86867.1"/>
    <property type="molecule type" value="Transcribed_RNA"/>
</dbReference>
<reference evidence="1" key="2">
    <citation type="journal article" date="2015" name="Fish Shellfish Immunol.">
        <title>Early steps in the European eel (Anguilla anguilla)-Vibrio vulnificus interaction in the gills: Role of the RtxA13 toxin.</title>
        <authorList>
            <person name="Callol A."/>
            <person name="Pajuelo D."/>
            <person name="Ebbesson L."/>
            <person name="Teles M."/>
            <person name="MacKenzie S."/>
            <person name="Amaro C."/>
        </authorList>
    </citation>
    <scope>NUCLEOTIDE SEQUENCE</scope>
</reference>